<comment type="catalytic activity">
    <reaction evidence="3">
        <text>(R)-mevalonate + 2 NAD(+) + CoA = (3S)-3-hydroxy-3-methylglutaryl-CoA + 2 NADH + 2 H(+)</text>
        <dbReference type="Rhea" id="RHEA:14833"/>
        <dbReference type="ChEBI" id="CHEBI:15378"/>
        <dbReference type="ChEBI" id="CHEBI:36464"/>
        <dbReference type="ChEBI" id="CHEBI:43074"/>
        <dbReference type="ChEBI" id="CHEBI:57287"/>
        <dbReference type="ChEBI" id="CHEBI:57540"/>
        <dbReference type="ChEBI" id="CHEBI:57945"/>
        <dbReference type="EC" id="1.1.1.88"/>
    </reaction>
</comment>
<dbReference type="Proteomes" id="UP000033695">
    <property type="component" value="Unassembled WGS sequence"/>
</dbReference>
<dbReference type="Gene3D" id="3.90.770.10">
    <property type="entry name" value="3-hydroxy-3-methylglutaryl-coenzyme A Reductase, Chain A, domain 2"/>
    <property type="match status" value="2"/>
</dbReference>
<comment type="pathway">
    <text evidence="3">Metabolic intermediate metabolism; (R)-mevalonate degradation; (S)-3-hydroxy-3-methylglutaryl-CoA from (R)-mevalonate: step 1/1.</text>
</comment>
<proteinExistence type="inferred from homology"/>
<dbReference type="CDD" id="cd00644">
    <property type="entry name" value="HMG-CoA_reductase_classII"/>
    <property type="match status" value="1"/>
</dbReference>
<sequence length="416" mass="45567">MTKFYKLTTAQRIKQLYQQGYLSQADCYFLETGSTLTTQTGSHLVENYIGNFSLPLGLANNFVIDQQDYLIPMVTEEPSVIAAACNAAQRISHCGGFHTQVQRVGIQGQIVFQGQLSIDGEQFLQQQYLRLKEIADQTHPTLRQHGGGLKNITIQKYDDFVEFDLLIDSAEAMGANIVNTILEAEAHYLQQQLPQLQLLMSILSNHNPQQLAQAQVKVKVSELATEQCDGLQVAQRMVAASRFAQMSRARAATHNKGIMNGIIAVALATGNDTRNLSAAIYSFLNEQHPLLTKWQLQGQNLIGTIKVPLPLGSVGGAISTLPSAQLALRILRRPNAAQLMGIIASVGLASNLSALRALVTTGIQAGHMNLQWQSLALMAGAQAEEITPLVSYLKKYPQKANLAAVKLKLQQLRKEK</sequence>
<gene>
    <name evidence="4" type="primary">mvaA</name>
    <name evidence="4" type="ORF">JG29_12430</name>
</gene>
<dbReference type="AlphaFoldDB" id="A0A0F4KQ85"/>
<dbReference type="HOGENOM" id="CLU_033422_0_0_9"/>
<dbReference type="GO" id="GO:0140643">
    <property type="term" value="F:hydroxymethylglutaryl-CoA reductase (NADH) activity"/>
    <property type="evidence" value="ECO:0007669"/>
    <property type="project" value="UniProtKB-EC"/>
</dbReference>
<dbReference type="PATRIC" id="fig|1218508.4.peg.1231"/>
<dbReference type="InterPro" id="IPR004553">
    <property type="entry name" value="HMG_CoA_Rdtase_bac-typ"/>
</dbReference>
<dbReference type="InterPro" id="IPR002202">
    <property type="entry name" value="HMG_CoA_Rdtase"/>
</dbReference>
<dbReference type="SUPFAM" id="SSF56542">
    <property type="entry name" value="Substrate-binding domain of HMG-CoA reductase"/>
    <property type="match status" value="1"/>
</dbReference>
<organism evidence="4 5">
    <name type="scientific">Bombilactobacillus mellis</name>
    <dbReference type="NCBI Taxonomy" id="1218508"/>
    <lineage>
        <taxon>Bacteria</taxon>
        <taxon>Bacillati</taxon>
        <taxon>Bacillota</taxon>
        <taxon>Bacilli</taxon>
        <taxon>Lactobacillales</taxon>
        <taxon>Lactobacillaceae</taxon>
        <taxon>Bombilactobacillus</taxon>
    </lineage>
</organism>
<dbReference type="PROSITE" id="PS50065">
    <property type="entry name" value="HMG_COA_REDUCTASE_4"/>
    <property type="match status" value="1"/>
</dbReference>
<dbReference type="RefSeq" id="WP_052696326.1">
    <property type="nucleotide sequence ID" value="NZ_JBHTHW010000008.1"/>
</dbReference>
<dbReference type="GO" id="GO:0004420">
    <property type="term" value="F:hydroxymethylglutaryl-CoA reductase (NADPH) activity"/>
    <property type="evidence" value="ECO:0007669"/>
    <property type="project" value="InterPro"/>
</dbReference>
<dbReference type="SUPFAM" id="SSF55035">
    <property type="entry name" value="NAD-binding domain of HMG-CoA reductase"/>
    <property type="match status" value="1"/>
</dbReference>
<dbReference type="PANTHER" id="PTHR10572">
    <property type="entry name" value="3-HYDROXY-3-METHYLGLUTARYL-COENZYME A REDUCTASE"/>
    <property type="match status" value="1"/>
</dbReference>
<dbReference type="InterPro" id="IPR023074">
    <property type="entry name" value="HMG_CoA_Rdtase_cat_sf"/>
</dbReference>
<keyword evidence="2 3" id="KW-0560">Oxidoreductase</keyword>
<dbReference type="Gene3D" id="1.10.8.660">
    <property type="match status" value="1"/>
</dbReference>
<dbReference type="EC" id="1.1.1.88" evidence="3"/>
<name>A0A0F4KQ85_9LACO</name>
<dbReference type="GO" id="GO:0015936">
    <property type="term" value="P:coenzyme A metabolic process"/>
    <property type="evidence" value="ECO:0007669"/>
    <property type="project" value="InterPro"/>
</dbReference>
<dbReference type="EMBL" id="JXBZ01000008">
    <property type="protein sequence ID" value="KJY48832.1"/>
    <property type="molecule type" value="Genomic_DNA"/>
</dbReference>
<dbReference type="PRINTS" id="PR00071">
    <property type="entry name" value="HMGCOARDTASE"/>
</dbReference>
<dbReference type="Pfam" id="PF00368">
    <property type="entry name" value="HMG-CoA_red"/>
    <property type="match status" value="1"/>
</dbReference>
<keyword evidence="3" id="KW-0520">NAD</keyword>
<dbReference type="PANTHER" id="PTHR10572:SF24">
    <property type="entry name" value="3-HYDROXY-3-METHYLGLUTARYL-COENZYME A REDUCTASE"/>
    <property type="match status" value="1"/>
</dbReference>
<dbReference type="STRING" id="1218508.JG29_12430"/>
<reference evidence="4 5" key="1">
    <citation type="submission" date="2014-12" db="EMBL/GenBank/DDBJ databases">
        <title>Comparative genomics of the lactic acid bacteria isolated from the honey bee gut.</title>
        <authorList>
            <person name="Ellegaard K.M."/>
            <person name="Tamarit D."/>
            <person name="Javelind E."/>
            <person name="Olofsson T."/>
            <person name="Andersson S.G."/>
            <person name="Vasquez A."/>
        </authorList>
    </citation>
    <scope>NUCLEOTIDE SEQUENCE [LARGE SCALE GENOMIC DNA]</scope>
    <source>
        <strain evidence="4 5">Hon2</strain>
    </source>
</reference>
<keyword evidence="5" id="KW-1185">Reference proteome</keyword>
<evidence type="ECO:0000313" key="4">
    <source>
        <dbReference type="EMBL" id="KJY48832.1"/>
    </source>
</evidence>
<comment type="caution">
    <text evidence="4">The sequence shown here is derived from an EMBL/GenBank/DDBJ whole genome shotgun (WGS) entry which is preliminary data.</text>
</comment>
<accession>A0A0F4KQ85</accession>
<evidence type="ECO:0000256" key="2">
    <source>
        <dbReference type="ARBA" id="ARBA00023002"/>
    </source>
</evidence>
<dbReference type="InterPro" id="IPR009023">
    <property type="entry name" value="HMG_CoA_Rdtase_NAD(P)-bd_sf"/>
</dbReference>
<evidence type="ECO:0000256" key="1">
    <source>
        <dbReference type="ARBA" id="ARBA00007661"/>
    </source>
</evidence>
<comment type="similarity">
    <text evidence="1 3">Belongs to the HMG-CoA reductase family.</text>
</comment>
<dbReference type="InterPro" id="IPR009029">
    <property type="entry name" value="HMG_CoA_Rdtase_sub-bd_dom_sf"/>
</dbReference>
<evidence type="ECO:0000256" key="3">
    <source>
        <dbReference type="RuleBase" id="RU361219"/>
    </source>
</evidence>
<dbReference type="NCBIfam" id="TIGR00532">
    <property type="entry name" value="HMG_CoA_R_NAD"/>
    <property type="match status" value="1"/>
</dbReference>
<protein>
    <recommendedName>
        <fullName evidence="3">3-hydroxy-3-methylglutaryl coenzyme A reductase</fullName>
        <shortName evidence="3">HMG-CoA reductase</shortName>
        <ecNumber evidence="3">1.1.1.88</ecNumber>
    </recommendedName>
</protein>
<evidence type="ECO:0000313" key="5">
    <source>
        <dbReference type="Proteomes" id="UP000033695"/>
    </source>
</evidence>
<dbReference type="UniPathway" id="UPA00257">
    <property type="reaction ID" value="UER00367"/>
</dbReference>